<evidence type="ECO:0000256" key="3">
    <source>
        <dbReference type="SAM" id="Phobius"/>
    </source>
</evidence>
<evidence type="ECO:0000313" key="5">
    <source>
        <dbReference type="EMBL" id="KAL2510367.1"/>
    </source>
</evidence>
<organism evidence="5 6">
    <name type="scientific">Forsythia ovata</name>
    <dbReference type="NCBI Taxonomy" id="205694"/>
    <lineage>
        <taxon>Eukaryota</taxon>
        <taxon>Viridiplantae</taxon>
        <taxon>Streptophyta</taxon>
        <taxon>Embryophyta</taxon>
        <taxon>Tracheophyta</taxon>
        <taxon>Spermatophyta</taxon>
        <taxon>Magnoliopsida</taxon>
        <taxon>eudicotyledons</taxon>
        <taxon>Gunneridae</taxon>
        <taxon>Pentapetalae</taxon>
        <taxon>asterids</taxon>
        <taxon>lamiids</taxon>
        <taxon>Lamiales</taxon>
        <taxon>Oleaceae</taxon>
        <taxon>Forsythieae</taxon>
        <taxon>Forsythia</taxon>
    </lineage>
</organism>
<evidence type="ECO:0000313" key="6">
    <source>
        <dbReference type="Proteomes" id="UP001604277"/>
    </source>
</evidence>
<dbReference type="PROSITE" id="PS51035">
    <property type="entry name" value="BAG"/>
    <property type="match status" value="1"/>
</dbReference>
<dbReference type="Pfam" id="PF02179">
    <property type="entry name" value="BAG"/>
    <property type="match status" value="1"/>
</dbReference>
<evidence type="ECO:0000256" key="2">
    <source>
        <dbReference type="SAM" id="MobiDB-lite"/>
    </source>
</evidence>
<dbReference type="InterPro" id="IPR040400">
    <property type="entry name" value="BAG5/6/7/8"/>
</dbReference>
<proteinExistence type="predicted"/>
<dbReference type="PANTHER" id="PTHR33322:SF4">
    <property type="entry name" value="BAG DOMAIN CONTAINING PROTEIN, EXPRESSED"/>
    <property type="match status" value="1"/>
</dbReference>
<dbReference type="SMART" id="SM00264">
    <property type="entry name" value="BAG"/>
    <property type="match status" value="1"/>
</dbReference>
<keyword evidence="3" id="KW-0472">Membrane</keyword>
<evidence type="ECO:0000256" key="1">
    <source>
        <dbReference type="ARBA" id="ARBA00023186"/>
    </source>
</evidence>
<reference evidence="6" key="1">
    <citation type="submission" date="2024-07" db="EMBL/GenBank/DDBJ databases">
        <title>Two chromosome-level genome assemblies of Korean endemic species Abeliophyllum distichum and Forsythia ovata (Oleaceae).</title>
        <authorList>
            <person name="Jang H."/>
        </authorList>
    </citation>
    <scope>NUCLEOTIDE SEQUENCE [LARGE SCALE GENOMIC DNA]</scope>
</reference>
<keyword evidence="6" id="KW-1185">Reference proteome</keyword>
<dbReference type="InterPro" id="IPR036533">
    <property type="entry name" value="BAG_dom_sf"/>
</dbReference>
<dbReference type="InterPro" id="IPR003103">
    <property type="entry name" value="BAG_domain"/>
</dbReference>
<dbReference type="Gene3D" id="1.20.58.120">
    <property type="entry name" value="BAG domain"/>
    <property type="match status" value="1"/>
</dbReference>
<evidence type="ECO:0000259" key="4">
    <source>
        <dbReference type="PROSITE" id="PS51035"/>
    </source>
</evidence>
<dbReference type="PANTHER" id="PTHR33322">
    <property type="entry name" value="BAG DOMAIN CONTAINING PROTEIN, EXPRESSED"/>
    <property type="match status" value="1"/>
</dbReference>
<feature type="transmembrane region" description="Helical" evidence="3">
    <location>
        <begin position="21"/>
        <end position="40"/>
    </location>
</feature>
<keyword evidence="3" id="KW-1133">Transmembrane helix</keyword>
<dbReference type="PROSITE" id="PS50096">
    <property type="entry name" value="IQ"/>
    <property type="match status" value="1"/>
</dbReference>
<dbReference type="AlphaFoldDB" id="A0ABD1TCC2"/>
<sequence>MDSPSFRSRRFHPKFPSIREISVNFVGSGSITLSMATSALKIQKIFRGFFVRKSVKRIKAIKIQVDEIEQMLLKSEVVELVRKDERERARMNEILMALLLKLDSIPGVDSGVRDCRKAVIRRAIALQERIDAIALVNSESKGENTDVGEVSEAFKEHVGQTLEIMISAEDDNSDGMNDLVENKSDKFEDSEELEGSALNSSKLEDSAEFIDKLENGKTCLERGIHLNYDSVEENVESLIENNEQKNDDWVEVEGRGKERVGSGTGTRDDNKRNLEVLERMMEDNDKMMRLMTQLFERNEMQTSMLSDLTHRVGQLEKAFTCDRLGRKKKKKKTLAATRAE</sequence>
<dbReference type="Proteomes" id="UP001604277">
    <property type="component" value="Unassembled WGS sequence"/>
</dbReference>
<protein>
    <recommendedName>
        <fullName evidence="4">BAG domain-containing protein</fullName>
    </recommendedName>
</protein>
<feature type="domain" description="BAG" evidence="4">
    <location>
        <begin position="57"/>
        <end position="134"/>
    </location>
</feature>
<gene>
    <name evidence="5" type="ORF">Fot_34014</name>
</gene>
<feature type="region of interest" description="Disordered" evidence="2">
    <location>
        <begin position="170"/>
        <end position="200"/>
    </location>
</feature>
<accession>A0ABD1TCC2</accession>
<dbReference type="SUPFAM" id="SSF63491">
    <property type="entry name" value="BAG domain"/>
    <property type="match status" value="1"/>
</dbReference>
<name>A0ABD1TCC2_9LAMI</name>
<comment type="caution">
    <text evidence="5">The sequence shown here is derived from an EMBL/GenBank/DDBJ whole genome shotgun (WGS) entry which is preliminary data.</text>
</comment>
<dbReference type="EMBL" id="JBFOLJ010000009">
    <property type="protein sequence ID" value="KAL2510367.1"/>
    <property type="molecule type" value="Genomic_DNA"/>
</dbReference>
<keyword evidence="3" id="KW-0812">Transmembrane</keyword>
<keyword evidence="1" id="KW-0143">Chaperone</keyword>